<reference evidence="1" key="1">
    <citation type="submission" date="2015-07" db="EMBL/GenBank/DDBJ databases">
        <title>MeaNS - Measles Nucleotide Surveillance Program.</title>
        <authorList>
            <person name="Tran T."/>
            <person name="Druce J."/>
        </authorList>
    </citation>
    <scope>NUCLEOTIDE SEQUENCE</scope>
    <source>
        <strain evidence="1">UCB-OBI-ISO-001</strain>
        <tissue evidence="1">Gonad</tissue>
    </source>
</reference>
<name>A0A0L8H667_OCTBM</name>
<sequence>MEGTLNENLESEEKWLMSMAADKQAWKKEHSNSNKPKTVCKCALCDRDCHSCINLFSHQRYCFS</sequence>
<proteinExistence type="predicted"/>
<gene>
    <name evidence="1" type="ORF">OCBIM_22021789mg</name>
</gene>
<organism evidence="1">
    <name type="scientific">Octopus bimaculoides</name>
    <name type="common">California two-spotted octopus</name>
    <dbReference type="NCBI Taxonomy" id="37653"/>
    <lineage>
        <taxon>Eukaryota</taxon>
        <taxon>Metazoa</taxon>
        <taxon>Spiralia</taxon>
        <taxon>Lophotrochozoa</taxon>
        <taxon>Mollusca</taxon>
        <taxon>Cephalopoda</taxon>
        <taxon>Coleoidea</taxon>
        <taxon>Octopodiformes</taxon>
        <taxon>Octopoda</taxon>
        <taxon>Incirrata</taxon>
        <taxon>Octopodidae</taxon>
        <taxon>Octopus</taxon>
    </lineage>
</organism>
<dbReference type="EMBL" id="KQ419102">
    <property type="protein sequence ID" value="KOF84589.1"/>
    <property type="molecule type" value="Genomic_DNA"/>
</dbReference>
<evidence type="ECO:0000313" key="1">
    <source>
        <dbReference type="EMBL" id="KOF84589.1"/>
    </source>
</evidence>
<dbReference type="AlphaFoldDB" id="A0A0L8H667"/>
<accession>A0A0L8H667</accession>
<protein>
    <submittedName>
        <fullName evidence="1">Uncharacterized protein</fullName>
    </submittedName>
</protein>
<dbReference type="EMBL" id="KQ419102">
    <property type="protein sequence ID" value="KOF84590.1"/>
    <property type="molecule type" value="Genomic_DNA"/>
</dbReference>